<sequence length="270" mass="31330">MFFCISCHETFPDETSLHTHCRDKENHHYCKRCKRLFHTRAILQEHIRTAAVHQQYAYTCNTSRLIDSSVKSLNDPEDPSCFACETHFSSMRILYRHLANRSSHHWCFVCYRDFETSHILEEHVSSYEDNEHVLECPICAKTFATPSCMADHIEYDGACHYSGRNQVRQSSTACPPKVKSYRSSTSRLNDVASSVHADYVNNARPFNGDSYQCYLCHRTFRTLKGLHSHLESLAHDRRDLRCPKCKAWFSTASSLTDHIEKELRGVGEVW</sequence>
<evidence type="ECO:0000256" key="5">
    <source>
        <dbReference type="PROSITE-ProRule" id="PRU00042"/>
    </source>
</evidence>
<keyword evidence="8" id="KW-1185">Reference proteome</keyword>
<dbReference type="PROSITE" id="PS00028">
    <property type="entry name" value="ZINC_FINGER_C2H2_1"/>
    <property type="match status" value="1"/>
</dbReference>
<keyword evidence="4" id="KW-0862">Zinc</keyword>
<dbReference type="AlphaFoldDB" id="R7RXT9"/>
<dbReference type="RefSeq" id="XP_007311184.1">
    <property type="nucleotide sequence ID" value="XM_007311122.1"/>
</dbReference>
<dbReference type="PANTHER" id="PTHR24409">
    <property type="entry name" value="ZINC FINGER PROTEIN 142"/>
    <property type="match status" value="1"/>
</dbReference>
<reference evidence="8" key="1">
    <citation type="journal article" date="2012" name="Science">
        <title>The Paleozoic origin of enzymatic lignin decomposition reconstructed from 31 fungal genomes.</title>
        <authorList>
            <person name="Floudas D."/>
            <person name="Binder M."/>
            <person name="Riley R."/>
            <person name="Barry K."/>
            <person name="Blanchette R.A."/>
            <person name="Henrissat B."/>
            <person name="Martinez A.T."/>
            <person name="Otillar R."/>
            <person name="Spatafora J.W."/>
            <person name="Yadav J.S."/>
            <person name="Aerts A."/>
            <person name="Benoit I."/>
            <person name="Boyd A."/>
            <person name="Carlson A."/>
            <person name="Copeland A."/>
            <person name="Coutinho P.M."/>
            <person name="de Vries R.P."/>
            <person name="Ferreira P."/>
            <person name="Findley K."/>
            <person name="Foster B."/>
            <person name="Gaskell J."/>
            <person name="Glotzer D."/>
            <person name="Gorecki P."/>
            <person name="Heitman J."/>
            <person name="Hesse C."/>
            <person name="Hori C."/>
            <person name="Igarashi K."/>
            <person name="Jurgens J.A."/>
            <person name="Kallen N."/>
            <person name="Kersten P."/>
            <person name="Kohler A."/>
            <person name="Kuees U."/>
            <person name="Kumar T.K.A."/>
            <person name="Kuo A."/>
            <person name="LaButti K."/>
            <person name="Larrondo L.F."/>
            <person name="Lindquist E."/>
            <person name="Ling A."/>
            <person name="Lombard V."/>
            <person name="Lucas S."/>
            <person name="Lundell T."/>
            <person name="Martin R."/>
            <person name="McLaughlin D.J."/>
            <person name="Morgenstern I."/>
            <person name="Morin E."/>
            <person name="Murat C."/>
            <person name="Nagy L.G."/>
            <person name="Nolan M."/>
            <person name="Ohm R.A."/>
            <person name="Patyshakuliyeva A."/>
            <person name="Rokas A."/>
            <person name="Ruiz-Duenas F.J."/>
            <person name="Sabat G."/>
            <person name="Salamov A."/>
            <person name="Samejima M."/>
            <person name="Schmutz J."/>
            <person name="Slot J.C."/>
            <person name="St John F."/>
            <person name="Stenlid J."/>
            <person name="Sun H."/>
            <person name="Sun S."/>
            <person name="Syed K."/>
            <person name="Tsang A."/>
            <person name="Wiebenga A."/>
            <person name="Young D."/>
            <person name="Pisabarro A."/>
            <person name="Eastwood D.C."/>
            <person name="Martin F."/>
            <person name="Cullen D."/>
            <person name="Grigoriev I.V."/>
            <person name="Hibbett D.S."/>
        </authorList>
    </citation>
    <scope>NUCLEOTIDE SEQUENCE [LARGE SCALE GENOMIC DNA]</scope>
    <source>
        <strain evidence="8">FP-91666</strain>
    </source>
</reference>
<dbReference type="KEGG" id="shs:STEHIDRAFT_69223"/>
<keyword evidence="3 5" id="KW-0863">Zinc-finger</keyword>
<keyword evidence="2" id="KW-0677">Repeat</keyword>
<evidence type="ECO:0000313" key="7">
    <source>
        <dbReference type="EMBL" id="EIM79710.1"/>
    </source>
</evidence>
<dbReference type="GeneID" id="18806520"/>
<protein>
    <recommendedName>
        <fullName evidence="6">C2H2-type domain-containing protein</fullName>
    </recommendedName>
</protein>
<keyword evidence="1" id="KW-0479">Metal-binding</keyword>
<dbReference type="EMBL" id="JH687402">
    <property type="protein sequence ID" value="EIM79710.1"/>
    <property type="molecule type" value="Genomic_DNA"/>
</dbReference>
<name>R7RXT9_STEHR</name>
<dbReference type="Proteomes" id="UP000053927">
    <property type="component" value="Unassembled WGS sequence"/>
</dbReference>
<feature type="domain" description="C2H2-type" evidence="6">
    <location>
        <begin position="211"/>
        <end position="240"/>
    </location>
</feature>
<dbReference type="SUPFAM" id="SSF57667">
    <property type="entry name" value="beta-beta-alpha zinc fingers"/>
    <property type="match status" value="1"/>
</dbReference>
<dbReference type="SMART" id="SM00355">
    <property type="entry name" value="ZnF_C2H2"/>
    <property type="match status" value="6"/>
</dbReference>
<feature type="domain" description="C2H2-type" evidence="6">
    <location>
        <begin position="28"/>
        <end position="53"/>
    </location>
</feature>
<evidence type="ECO:0000313" key="8">
    <source>
        <dbReference type="Proteomes" id="UP000053927"/>
    </source>
</evidence>
<organism evidence="7 8">
    <name type="scientific">Stereum hirsutum (strain FP-91666)</name>
    <name type="common">White-rot fungus</name>
    <dbReference type="NCBI Taxonomy" id="721885"/>
    <lineage>
        <taxon>Eukaryota</taxon>
        <taxon>Fungi</taxon>
        <taxon>Dikarya</taxon>
        <taxon>Basidiomycota</taxon>
        <taxon>Agaricomycotina</taxon>
        <taxon>Agaricomycetes</taxon>
        <taxon>Russulales</taxon>
        <taxon>Stereaceae</taxon>
        <taxon>Stereum</taxon>
    </lineage>
</organism>
<dbReference type="GO" id="GO:0000977">
    <property type="term" value="F:RNA polymerase II transcription regulatory region sequence-specific DNA binding"/>
    <property type="evidence" value="ECO:0007669"/>
    <property type="project" value="TreeGrafter"/>
</dbReference>
<accession>R7RXT9</accession>
<evidence type="ECO:0000256" key="4">
    <source>
        <dbReference type="ARBA" id="ARBA00022833"/>
    </source>
</evidence>
<dbReference type="Gene3D" id="3.30.160.60">
    <property type="entry name" value="Classic Zinc Finger"/>
    <property type="match status" value="2"/>
</dbReference>
<evidence type="ECO:0000256" key="1">
    <source>
        <dbReference type="ARBA" id="ARBA00022723"/>
    </source>
</evidence>
<dbReference type="InterPro" id="IPR013087">
    <property type="entry name" value="Znf_C2H2_type"/>
</dbReference>
<proteinExistence type="predicted"/>
<dbReference type="GO" id="GO:0005634">
    <property type="term" value="C:nucleus"/>
    <property type="evidence" value="ECO:0007669"/>
    <property type="project" value="TreeGrafter"/>
</dbReference>
<dbReference type="OrthoDB" id="6077919at2759"/>
<evidence type="ECO:0000256" key="3">
    <source>
        <dbReference type="ARBA" id="ARBA00022771"/>
    </source>
</evidence>
<dbReference type="GO" id="GO:0000981">
    <property type="term" value="F:DNA-binding transcription factor activity, RNA polymerase II-specific"/>
    <property type="evidence" value="ECO:0007669"/>
    <property type="project" value="TreeGrafter"/>
</dbReference>
<evidence type="ECO:0000259" key="6">
    <source>
        <dbReference type="PROSITE" id="PS50157"/>
    </source>
</evidence>
<evidence type="ECO:0000256" key="2">
    <source>
        <dbReference type="ARBA" id="ARBA00022737"/>
    </source>
</evidence>
<dbReference type="PROSITE" id="PS50157">
    <property type="entry name" value="ZINC_FINGER_C2H2_2"/>
    <property type="match status" value="2"/>
</dbReference>
<dbReference type="InterPro" id="IPR036236">
    <property type="entry name" value="Znf_C2H2_sf"/>
</dbReference>
<gene>
    <name evidence="7" type="ORF">STEHIDRAFT_69223</name>
</gene>
<dbReference type="PANTHER" id="PTHR24409:SF295">
    <property type="entry name" value="AZ2-RELATED"/>
    <property type="match status" value="1"/>
</dbReference>
<dbReference type="GO" id="GO:0008270">
    <property type="term" value="F:zinc ion binding"/>
    <property type="evidence" value="ECO:0007669"/>
    <property type="project" value="UniProtKB-KW"/>
</dbReference>